<protein>
    <recommendedName>
        <fullName evidence="5">LPXTG cell wall anchor domain-containing protein</fullName>
    </recommendedName>
</protein>
<evidence type="ECO:0000256" key="2">
    <source>
        <dbReference type="SAM" id="Phobius"/>
    </source>
</evidence>
<feature type="transmembrane region" description="Helical" evidence="2">
    <location>
        <begin position="58"/>
        <end position="77"/>
    </location>
</feature>
<evidence type="ECO:0000256" key="1">
    <source>
        <dbReference type="SAM" id="MobiDB-lite"/>
    </source>
</evidence>
<evidence type="ECO:0000313" key="4">
    <source>
        <dbReference type="Proteomes" id="UP000273001"/>
    </source>
</evidence>
<feature type="region of interest" description="Disordered" evidence="1">
    <location>
        <begin position="1"/>
        <end position="50"/>
    </location>
</feature>
<keyword evidence="2" id="KW-0472">Membrane</keyword>
<reference evidence="3 4" key="1">
    <citation type="submission" date="2018-09" db="EMBL/GenBank/DDBJ databases">
        <authorList>
            <person name="Li J."/>
        </authorList>
    </citation>
    <scope>NUCLEOTIDE SEQUENCE [LARGE SCALE GENOMIC DNA]</scope>
    <source>
        <strain evidence="3 4">2129</strain>
    </source>
</reference>
<keyword evidence="2" id="KW-0812">Transmembrane</keyword>
<organism evidence="3 4">
    <name type="scientific">Actinomyces lilanjuaniae</name>
    <dbReference type="NCBI Taxonomy" id="2321394"/>
    <lineage>
        <taxon>Bacteria</taxon>
        <taxon>Bacillati</taxon>
        <taxon>Actinomycetota</taxon>
        <taxon>Actinomycetes</taxon>
        <taxon>Actinomycetales</taxon>
        <taxon>Actinomycetaceae</taxon>
        <taxon>Actinomyces</taxon>
    </lineage>
</organism>
<proteinExistence type="predicted"/>
<gene>
    <name evidence="3" type="ORF">D5R93_02565</name>
</gene>
<keyword evidence="2" id="KW-1133">Transmembrane helix</keyword>
<feature type="compositionally biased region" description="Low complexity" evidence="1">
    <location>
        <begin position="17"/>
        <end position="32"/>
    </location>
</feature>
<evidence type="ECO:0008006" key="5">
    <source>
        <dbReference type="Google" id="ProtNLM"/>
    </source>
</evidence>
<dbReference type="EMBL" id="CP032514">
    <property type="protein sequence ID" value="AYD89219.1"/>
    <property type="molecule type" value="Genomic_DNA"/>
</dbReference>
<evidence type="ECO:0000313" key="3">
    <source>
        <dbReference type="EMBL" id="AYD89219.1"/>
    </source>
</evidence>
<dbReference type="Proteomes" id="UP000273001">
    <property type="component" value="Chromosome"/>
</dbReference>
<name>A0ABN5PLX7_9ACTO</name>
<sequence>MTSYDAPVGESEDAGSRDGAQAAAAQADPGADSDAEANGQGDQGDSVLARTGLPSSSLLAGGVALVMLASGAVFLLLRQRSLQASRLRATVDGARRLVRRRR</sequence>
<dbReference type="RefSeq" id="WP_120203664.1">
    <property type="nucleotide sequence ID" value="NZ_CP032514.1"/>
</dbReference>
<keyword evidence="4" id="KW-1185">Reference proteome</keyword>
<accession>A0ABN5PLX7</accession>